<dbReference type="AlphaFoldDB" id="A0A915HXM5"/>
<evidence type="ECO:0000313" key="2">
    <source>
        <dbReference type="WBParaSite" id="nRc.2.0.1.t06046-RA"/>
    </source>
</evidence>
<evidence type="ECO:0000313" key="1">
    <source>
        <dbReference type="Proteomes" id="UP000887565"/>
    </source>
</evidence>
<dbReference type="WBParaSite" id="nRc.2.0.1.t06046-RA">
    <property type="protein sequence ID" value="nRc.2.0.1.t06046-RA"/>
    <property type="gene ID" value="nRc.2.0.1.g06046"/>
</dbReference>
<dbReference type="Proteomes" id="UP000887565">
    <property type="component" value="Unplaced"/>
</dbReference>
<protein>
    <submittedName>
        <fullName evidence="2">Uncharacterized protein</fullName>
    </submittedName>
</protein>
<accession>A0A915HXM5</accession>
<reference evidence="2" key="1">
    <citation type="submission" date="2022-11" db="UniProtKB">
        <authorList>
            <consortium name="WormBaseParasite"/>
        </authorList>
    </citation>
    <scope>IDENTIFICATION</scope>
</reference>
<organism evidence="1 2">
    <name type="scientific">Romanomermis culicivorax</name>
    <name type="common">Nematode worm</name>
    <dbReference type="NCBI Taxonomy" id="13658"/>
    <lineage>
        <taxon>Eukaryota</taxon>
        <taxon>Metazoa</taxon>
        <taxon>Ecdysozoa</taxon>
        <taxon>Nematoda</taxon>
        <taxon>Enoplea</taxon>
        <taxon>Dorylaimia</taxon>
        <taxon>Mermithida</taxon>
        <taxon>Mermithoidea</taxon>
        <taxon>Mermithidae</taxon>
        <taxon>Romanomermis</taxon>
    </lineage>
</organism>
<proteinExistence type="predicted"/>
<name>A0A915HXM5_ROMCU</name>
<sequence>MGRYGPGPQAYNFPLPLPGMVCQEHHWHDYPQPLQDQTTKILMPAPTAMSPVSHPPPTVPIAPIATQSAPQLRAMQRPPTVPMDVQQPQQTITSTANLHCYSQLILKPARYEHAVKQIAQQQEEIESPKAHKICMMDELNVGRTPPPSTSRTKRCKTPRECTVKCCEQRATKQKDWHTPGHASSTTGLTMLQKVTQTKHSDTQTNTAQFGATVTNAEGIPF</sequence>
<keyword evidence="1" id="KW-1185">Reference proteome</keyword>